<sequence>MKKNDKIRIKDIAVMAGVSEGTVDRVLHNRGEVSQKSREAVEKVLHEIDYSPNILARSLASRKQYRFICIIPSHNPGDYWQSVDSGFDQASKEFSHYHVDVEKRYFNQYDQHSFTAVSNTVLEDTPDAVFIAPIFRQETIRLTDELHKRNIPFSFIDSLIEEVPFLTYYGQHSSQSGYIGAKLLADSLPFNSKMLVIRLKRKGESYSNQTESRYQGFVKYLNEQKNSYKLISVELTDDNEEANRLILHHTFENHPDLKAAITFNSKVFRLAKFFTAINRQDVLLLGYDLLQENIDYMKKGAISYLIAQRPEKQAYFTVRDMCNELIFHKEVQKINYMPIDILMKENIEYYMDFRD</sequence>
<dbReference type="SUPFAM" id="SSF53822">
    <property type="entry name" value="Periplasmic binding protein-like I"/>
    <property type="match status" value="1"/>
</dbReference>
<dbReference type="Gene3D" id="3.40.50.2300">
    <property type="match status" value="2"/>
</dbReference>
<dbReference type="PANTHER" id="PTHR30146">
    <property type="entry name" value="LACI-RELATED TRANSCRIPTIONAL REPRESSOR"/>
    <property type="match status" value="1"/>
</dbReference>
<evidence type="ECO:0000256" key="3">
    <source>
        <dbReference type="ARBA" id="ARBA00023163"/>
    </source>
</evidence>
<evidence type="ECO:0000313" key="5">
    <source>
        <dbReference type="EMBL" id="MPL94119.1"/>
    </source>
</evidence>
<dbReference type="InterPro" id="IPR028082">
    <property type="entry name" value="Peripla_BP_I"/>
</dbReference>
<dbReference type="CDD" id="cd06307">
    <property type="entry name" value="PBP1_sugar_binding"/>
    <property type="match status" value="1"/>
</dbReference>
<dbReference type="GO" id="GO:0003700">
    <property type="term" value="F:DNA-binding transcription factor activity"/>
    <property type="evidence" value="ECO:0007669"/>
    <property type="project" value="TreeGrafter"/>
</dbReference>
<organism evidence="5">
    <name type="scientific">bioreactor metagenome</name>
    <dbReference type="NCBI Taxonomy" id="1076179"/>
    <lineage>
        <taxon>unclassified sequences</taxon>
        <taxon>metagenomes</taxon>
        <taxon>ecological metagenomes</taxon>
    </lineage>
</organism>
<dbReference type="InterPro" id="IPR000843">
    <property type="entry name" value="HTH_LacI"/>
</dbReference>
<dbReference type="InterPro" id="IPR025997">
    <property type="entry name" value="SBP_2_dom"/>
</dbReference>
<comment type="caution">
    <text evidence="5">The sequence shown here is derived from an EMBL/GenBank/DDBJ whole genome shotgun (WGS) entry which is preliminary data.</text>
</comment>
<dbReference type="CDD" id="cd01392">
    <property type="entry name" value="HTH_LacI"/>
    <property type="match status" value="1"/>
</dbReference>
<evidence type="ECO:0000256" key="1">
    <source>
        <dbReference type="ARBA" id="ARBA00023015"/>
    </source>
</evidence>
<protein>
    <submittedName>
        <fullName evidence="5">HTH-type transcriptional regulator MalR</fullName>
    </submittedName>
</protein>
<dbReference type="PROSITE" id="PS00356">
    <property type="entry name" value="HTH_LACI_1"/>
    <property type="match status" value="1"/>
</dbReference>
<dbReference type="PANTHER" id="PTHR30146:SF144">
    <property type="entry name" value="LACI-FAMILY TRANSCRIPTION REGULATOR"/>
    <property type="match status" value="1"/>
</dbReference>
<accession>A0A644VRU7</accession>
<evidence type="ECO:0000259" key="4">
    <source>
        <dbReference type="PROSITE" id="PS50932"/>
    </source>
</evidence>
<keyword evidence="1" id="KW-0805">Transcription regulation</keyword>
<name>A0A644VRU7_9ZZZZ</name>
<dbReference type="AlphaFoldDB" id="A0A644VRU7"/>
<dbReference type="GO" id="GO:0000976">
    <property type="term" value="F:transcription cis-regulatory region binding"/>
    <property type="evidence" value="ECO:0007669"/>
    <property type="project" value="TreeGrafter"/>
</dbReference>
<dbReference type="EMBL" id="VSSQ01000415">
    <property type="protein sequence ID" value="MPL94119.1"/>
    <property type="molecule type" value="Genomic_DNA"/>
</dbReference>
<dbReference type="PROSITE" id="PS50932">
    <property type="entry name" value="HTH_LACI_2"/>
    <property type="match status" value="1"/>
</dbReference>
<reference evidence="5" key="1">
    <citation type="submission" date="2019-08" db="EMBL/GenBank/DDBJ databases">
        <authorList>
            <person name="Kucharzyk K."/>
            <person name="Murdoch R.W."/>
            <person name="Higgins S."/>
            <person name="Loffler F."/>
        </authorList>
    </citation>
    <scope>NUCLEOTIDE SEQUENCE</scope>
</reference>
<dbReference type="Gene3D" id="1.10.260.40">
    <property type="entry name" value="lambda repressor-like DNA-binding domains"/>
    <property type="match status" value="1"/>
</dbReference>
<dbReference type="Pfam" id="PF00356">
    <property type="entry name" value="LacI"/>
    <property type="match status" value="1"/>
</dbReference>
<dbReference type="Pfam" id="PF13407">
    <property type="entry name" value="Peripla_BP_4"/>
    <property type="match status" value="1"/>
</dbReference>
<dbReference type="InterPro" id="IPR010982">
    <property type="entry name" value="Lambda_DNA-bd_dom_sf"/>
</dbReference>
<feature type="domain" description="HTH lacI-type" evidence="4">
    <location>
        <begin position="7"/>
        <end position="61"/>
    </location>
</feature>
<dbReference type="SUPFAM" id="SSF47413">
    <property type="entry name" value="lambda repressor-like DNA-binding domains"/>
    <property type="match status" value="1"/>
</dbReference>
<evidence type="ECO:0000256" key="2">
    <source>
        <dbReference type="ARBA" id="ARBA00023125"/>
    </source>
</evidence>
<keyword evidence="2" id="KW-0238">DNA-binding</keyword>
<keyword evidence="3" id="KW-0804">Transcription</keyword>
<proteinExistence type="predicted"/>
<gene>
    <name evidence="5" type="primary">malR_1</name>
    <name evidence="5" type="ORF">SDC9_40267</name>
</gene>
<dbReference type="SMART" id="SM00354">
    <property type="entry name" value="HTH_LACI"/>
    <property type="match status" value="1"/>
</dbReference>